<evidence type="ECO:0000256" key="1">
    <source>
        <dbReference type="ARBA" id="ARBA00005594"/>
    </source>
</evidence>
<comment type="caution">
    <text evidence="10">The sequence shown here is derived from an EMBL/GenBank/DDBJ whole genome shotgun (WGS) entry which is preliminary data.</text>
</comment>
<dbReference type="PRINTS" id="PR01039">
    <property type="entry name" value="TRNASYNTHTRP"/>
</dbReference>
<evidence type="ECO:0000256" key="2">
    <source>
        <dbReference type="ARBA" id="ARBA00013161"/>
    </source>
</evidence>
<evidence type="ECO:0000256" key="5">
    <source>
        <dbReference type="ARBA" id="ARBA00022840"/>
    </source>
</evidence>
<keyword evidence="5 9" id="KW-0067">ATP-binding</keyword>
<dbReference type="Gene3D" id="3.40.50.620">
    <property type="entry name" value="HUPs"/>
    <property type="match status" value="1"/>
</dbReference>
<dbReference type="PANTHER" id="PTHR43766:SF1">
    <property type="entry name" value="TRYPTOPHAN--TRNA LIGASE, MITOCHONDRIAL"/>
    <property type="match status" value="1"/>
</dbReference>
<evidence type="ECO:0000313" key="11">
    <source>
        <dbReference type="Proteomes" id="UP000746595"/>
    </source>
</evidence>
<proteinExistence type="inferred from homology"/>
<organism evidence="10 11">
    <name type="scientific">Paeniglutamicibacter terrestris</name>
    <dbReference type="NCBI Taxonomy" id="2723403"/>
    <lineage>
        <taxon>Bacteria</taxon>
        <taxon>Bacillati</taxon>
        <taxon>Actinomycetota</taxon>
        <taxon>Actinomycetes</taxon>
        <taxon>Micrococcales</taxon>
        <taxon>Micrococcaceae</taxon>
        <taxon>Paeniglutamicibacter</taxon>
    </lineage>
</organism>
<dbReference type="InterPro" id="IPR001412">
    <property type="entry name" value="aa-tRNA-synth_I_CS"/>
</dbReference>
<evidence type="ECO:0000256" key="7">
    <source>
        <dbReference type="ARBA" id="ARBA00023146"/>
    </source>
</evidence>
<protein>
    <recommendedName>
        <fullName evidence="2 8">Tryptophan--tRNA ligase</fullName>
        <ecNumber evidence="2 8">6.1.1.2</ecNumber>
    </recommendedName>
</protein>
<dbReference type="InterPro" id="IPR002305">
    <property type="entry name" value="aa-tRNA-synth_Ic"/>
</dbReference>
<dbReference type="Proteomes" id="UP000746595">
    <property type="component" value="Unassembled WGS sequence"/>
</dbReference>
<dbReference type="PANTHER" id="PTHR43766">
    <property type="entry name" value="TRYPTOPHAN--TRNA LIGASE, MITOCHONDRIAL"/>
    <property type="match status" value="1"/>
</dbReference>
<keyword evidence="4 9" id="KW-0547">Nucleotide-binding</keyword>
<dbReference type="CDD" id="cd00806">
    <property type="entry name" value="TrpRS_core"/>
    <property type="match status" value="1"/>
</dbReference>
<dbReference type="InterPro" id="IPR014729">
    <property type="entry name" value="Rossmann-like_a/b/a_fold"/>
</dbReference>
<dbReference type="Gene3D" id="1.10.240.10">
    <property type="entry name" value="Tyrosyl-Transfer RNA Synthetase"/>
    <property type="match status" value="1"/>
</dbReference>
<dbReference type="EMBL" id="JAAWVT010000007">
    <property type="protein sequence ID" value="NKG21919.1"/>
    <property type="molecule type" value="Genomic_DNA"/>
</dbReference>
<evidence type="ECO:0000256" key="4">
    <source>
        <dbReference type="ARBA" id="ARBA00022741"/>
    </source>
</evidence>
<dbReference type="Pfam" id="PF00579">
    <property type="entry name" value="tRNA-synt_1b"/>
    <property type="match status" value="1"/>
</dbReference>
<dbReference type="InterPro" id="IPR002306">
    <property type="entry name" value="Trp-tRNA-ligase"/>
</dbReference>
<dbReference type="InterPro" id="IPR050203">
    <property type="entry name" value="Trp-tRNA_synthetase"/>
</dbReference>
<evidence type="ECO:0000256" key="8">
    <source>
        <dbReference type="NCBIfam" id="TIGR00233"/>
    </source>
</evidence>
<evidence type="ECO:0000256" key="9">
    <source>
        <dbReference type="RuleBase" id="RU363036"/>
    </source>
</evidence>
<reference evidence="10 11" key="1">
    <citation type="submission" date="2020-04" db="EMBL/GenBank/DDBJ databases">
        <title>Paeniglutamicibacter sp. ANT13_2, a novel actinomycete isolated from sediment in Antarctica.</title>
        <authorList>
            <person name="Sakdapetsiri C."/>
            <person name="Pinyakong O."/>
        </authorList>
    </citation>
    <scope>NUCLEOTIDE SEQUENCE [LARGE SCALE GENOMIC DNA]</scope>
    <source>
        <strain evidence="10 11">ANT13_2</strain>
    </source>
</reference>
<dbReference type="EC" id="6.1.1.2" evidence="2 8"/>
<sequence>MLGTDPAVEQDSSLEDQLRVNPDRFRVLTGDRPTGSLHLGHYFGTLQNRVRLQNLGVESFVLIADYQVLTDRDVANNLELAVHGLVLDYLAVGIDPLRTTIFTHSAIAALNQLLLPFLSLVSVAELERNPTVKDEITHSKQSSVSGLMFTYPVHQAADILFCKANVVPVGKDQLPHLELTRTIARRFNTRYAPEKSIFAEPTALLSAAPLLLGTDGGKMSKSRNNAVALADDADTTARLIRGAKTDSFRQISYDPEHRPEVSSLVLLAALCQNKDPYEVGDELGSAGSGALKSLVIDAVNEHLAPIRARRIELAKDPGYLRDVLRVGNQRANAVAEQTLEEVRKAMKTYY</sequence>
<comment type="similarity">
    <text evidence="1 9">Belongs to the class-I aminoacyl-tRNA synthetase family.</text>
</comment>
<dbReference type="GO" id="GO:0004830">
    <property type="term" value="F:tryptophan-tRNA ligase activity"/>
    <property type="evidence" value="ECO:0007669"/>
    <property type="project" value="UniProtKB-EC"/>
</dbReference>
<dbReference type="SUPFAM" id="SSF52374">
    <property type="entry name" value="Nucleotidylyl transferase"/>
    <property type="match status" value="1"/>
</dbReference>
<dbReference type="PROSITE" id="PS00178">
    <property type="entry name" value="AA_TRNA_LIGASE_I"/>
    <property type="match status" value="1"/>
</dbReference>
<name>A0ABX1G797_9MICC</name>
<evidence type="ECO:0000256" key="3">
    <source>
        <dbReference type="ARBA" id="ARBA00022598"/>
    </source>
</evidence>
<keyword evidence="7 9" id="KW-0030">Aminoacyl-tRNA synthetase</keyword>
<keyword evidence="3 9" id="KW-0436">Ligase</keyword>
<evidence type="ECO:0000313" key="10">
    <source>
        <dbReference type="EMBL" id="NKG21919.1"/>
    </source>
</evidence>
<gene>
    <name evidence="10" type="primary">trpS</name>
    <name evidence="10" type="ORF">HED64_14545</name>
</gene>
<evidence type="ECO:0000256" key="6">
    <source>
        <dbReference type="ARBA" id="ARBA00022917"/>
    </source>
</evidence>
<dbReference type="NCBIfam" id="TIGR00233">
    <property type="entry name" value="trpS"/>
    <property type="match status" value="1"/>
</dbReference>
<accession>A0ABX1G797</accession>
<keyword evidence="6 9" id="KW-0648">Protein biosynthesis</keyword>
<keyword evidence="11" id="KW-1185">Reference proteome</keyword>